<feature type="domain" description="HTH marR-type" evidence="1">
    <location>
        <begin position="10"/>
        <end position="143"/>
    </location>
</feature>
<sequence length="154" mass="16493">MKRTPQANALTDLILEVFRLNGQLLFAGDRLTEPLGLTSARWQVLGAIDIAGCPLSVAQIARRIGSSRQGVQRIANDLDRLGFISFNINPDHARAKLVVPTAKGRAALEKIDVIQARWSNGLASGLDTGRLADAADLLGALVSRCKGDENPPTK</sequence>
<accession>A0A3B0TSW7</accession>
<dbReference type="EMBL" id="UOEM01000005">
    <property type="protein sequence ID" value="VAW10156.1"/>
    <property type="molecule type" value="Genomic_DNA"/>
</dbReference>
<evidence type="ECO:0000313" key="2">
    <source>
        <dbReference type="EMBL" id="VAW10156.1"/>
    </source>
</evidence>
<dbReference type="AlphaFoldDB" id="A0A3B0TSW7"/>
<dbReference type="GO" id="GO:0006950">
    <property type="term" value="P:response to stress"/>
    <property type="evidence" value="ECO:0007669"/>
    <property type="project" value="TreeGrafter"/>
</dbReference>
<dbReference type="InterPro" id="IPR039422">
    <property type="entry name" value="MarR/SlyA-like"/>
</dbReference>
<dbReference type="PANTHER" id="PTHR33164:SF43">
    <property type="entry name" value="HTH-TYPE TRANSCRIPTIONAL REPRESSOR YETL"/>
    <property type="match status" value="1"/>
</dbReference>
<protein>
    <submittedName>
        <fullName evidence="2">Transcriptional regulator, MarR family</fullName>
    </submittedName>
</protein>
<gene>
    <name evidence="2" type="ORF">MNBD_ALPHA09-1175</name>
</gene>
<name>A0A3B0TSW7_9ZZZZ</name>
<dbReference type="GO" id="GO:0003700">
    <property type="term" value="F:DNA-binding transcription factor activity"/>
    <property type="evidence" value="ECO:0007669"/>
    <property type="project" value="InterPro"/>
</dbReference>
<dbReference type="InterPro" id="IPR036390">
    <property type="entry name" value="WH_DNA-bd_sf"/>
</dbReference>
<dbReference type="Pfam" id="PF12802">
    <property type="entry name" value="MarR_2"/>
    <property type="match status" value="1"/>
</dbReference>
<dbReference type="SUPFAM" id="SSF46785">
    <property type="entry name" value="Winged helix' DNA-binding domain"/>
    <property type="match status" value="1"/>
</dbReference>
<organism evidence="2">
    <name type="scientific">hydrothermal vent metagenome</name>
    <dbReference type="NCBI Taxonomy" id="652676"/>
    <lineage>
        <taxon>unclassified sequences</taxon>
        <taxon>metagenomes</taxon>
        <taxon>ecological metagenomes</taxon>
    </lineage>
</organism>
<dbReference type="PANTHER" id="PTHR33164">
    <property type="entry name" value="TRANSCRIPTIONAL REGULATOR, MARR FAMILY"/>
    <property type="match status" value="1"/>
</dbReference>
<dbReference type="PROSITE" id="PS50995">
    <property type="entry name" value="HTH_MARR_2"/>
    <property type="match status" value="1"/>
</dbReference>
<proteinExistence type="predicted"/>
<dbReference type="Gene3D" id="1.10.10.10">
    <property type="entry name" value="Winged helix-like DNA-binding domain superfamily/Winged helix DNA-binding domain"/>
    <property type="match status" value="1"/>
</dbReference>
<evidence type="ECO:0000259" key="1">
    <source>
        <dbReference type="PROSITE" id="PS50995"/>
    </source>
</evidence>
<dbReference type="SMART" id="SM00347">
    <property type="entry name" value="HTH_MARR"/>
    <property type="match status" value="1"/>
</dbReference>
<dbReference type="InterPro" id="IPR000835">
    <property type="entry name" value="HTH_MarR-typ"/>
</dbReference>
<reference evidence="2" key="1">
    <citation type="submission" date="2018-06" db="EMBL/GenBank/DDBJ databases">
        <authorList>
            <person name="Zhirakovskaya E."/>
        </authorList>
    </citation>
    <scope>NUCLEOTIDE SEQUENCE</scope>
</reference>
<dbReference type="InterPro" id="IPR036388">
    <property type="entry name" value="WH-like_DNA-bd_sf"/>
</dbReference>